<dbReference type="PaxDb" id="547559-Nmag_3341"/>
<dbReference type="Proteomes" id="UP000011543">
    <property type="component" value="Unassembled WGS sequence"/>
</dbReference>
<dbReference type="eggNOG" id="arCOG11493">
    <property type="taxonomic scope" value="Archaea"/>
</dbReference>
<reference evidence="2" key="4">
    <citation type="submission" date="2016-09" db="EMBL/GenBank/DDBJ databases">
        <authorList>
            <person name="Pfeiffer F."/>
        </authorList>
    </citation>
    <scope>NUCLEOTIDE SEQUENCE</scope>
    <source>
        <strain evidence="2">ATCC 43099</strain>
    </source>
</reference>
<name>D3SSP6_NATMM</name>
<dbReference type="GeneID" id="8826207"/>
<dbReference type="AlphaFoldDB" id="D3SSP6"/>
<evidence type="ECO:0000313" key="2">
    <source>
        <dbReference type="EMBL" id="ADD06891.1"/>
    </source>
</evidence>
<feature type="transmembrane region" description="Helical" evidence="1">
    <location>
        <begin position="12"/>
        <end position="34"/>
    </location>
</feature>
<dbReference type="OrthoDB" id="177994at2157"/>
<reference evidence="4" key="1">
    <citation type="submission" date="2010-02" db="EMBL/GenBank/DDBJ databases">
        <title>Complete sequence of chromosome of Natrialba magadii ATCC 43099.</title>
        <authorList>
            <consortium name="US DOE Joint Genome Institute"/>
            <person name="Lucas S."/>
            <person name="Copeland A."/>
            <person name="Lapidus A."/>
            <person name="Cheng J.-F."/>
            <person name="Bruce D."/>
            <person name="Goodwin L."/>
            <person name="Pitluck S."/>
            <person name="Davenport K."/>
            <person name="Saunders E."/>
            <person name="Detter J.C."/>
            <person name="Han C."/>
            <person name="Tapia R."/>
            <person name="Land M."/>
            <person name="Hauser L."/>
            <person name="Kyrpides N."/>
            <person name="Mikhailova N."/>
            <person name="De Castro R.E."/>
            <person name="Maupin-Furlow J.A."/>
            <person name="Woyke T."/>
        </authorList>
    </citation>
    <scope>NUCLEOTIDE SEQUENCE [LARGE SCALE GENOMIC DNA]</scope>
    <source>
        <strain evidence="4">ATCC 43099 / DSM 3394 / CCM 3739 / CIP 104546 / IAM 13178 / JCM 8861 / NBRC 102185 / NCIMB 2190 / MS3</strain>
    </source>
</reference>
<protein>
    <submittedName>
        <fullName evidence="2">Uncharacterized protein</fullName>
    </submittedName>
</protein>
<proteinExistence type="predicted"/>
<reference evidence="3 5" key="3">
    <citation type="journal article" date="2014" name="PLoS Genet.">
        <title>Phylogenetically driven sequencing of extremely halophilic archaea reveals strategies for static and dynamic osmo-response.</title>
        <authorList>
            <person name="Becker E.A."/>
            <person name="Seitzer P.M."/>
            <person name="Tritt A."/>
            <person name="Larsen D."/>
            <person name="Krusor M."/>
            <person name="Yao A.I."/>
            <person name="Wu D."/>
            <person name="Madern D."/>
            <person name="Eisen J.A."/>
            <person name="Darling A.E."/>
            <person name="Facciotti M.T."/>
        </authorList>
    </citation>
    <scope>NUCLEOTIDE SEQUENCE [LARGE SCALE GENOMIC DNA]</scope>
    <source>
        <strain evidence="5">ATCC 43099 / DSM 3394 / CCM 3739 / CIP 104546 / IAM 13178 / JCM 8861 / NBRC 102185 / NCIMB 2190 / MS3</strain>
        <strain evidence="3">MS-3</strain>
    </source>
</reference>
<dbReference type="EMBL" id="AOHS01000042">
    <property type="protein sequence ID" value="ELY28384.1"/>
    <property type="molecule type" value="Genomic_DNA"/>
</dbReference>
<dbReference type="HOGENOM" id="CLU_200156_0_0_2"/>
<dbReference type="Proteomes" id="UP000001879">
    <property type="component" value="Chromosome"/>
</dbReference>
<reference evidence="2 4" key="2">
    <citation type="journal article" date="2012" name="BMC Genomics">
        <title>A comparative genomics perspective on the genetic content of the alkaliphilic haloarchaeon Natrialba magadii ATCC 43099T.</title>
        <authorList>
            <person name="Siddaramappa S."/>
            <person name="Challacombe J.F."/>
            <person name="Decastro R.E."/>
            <person name="Pfeiffer F."/>
            <person name="Sastre D.E."/>
            <person name="Gimenez M.I."/>
            <person name="Paggi R.A."/>
            <person name="Detter J.C."/>
            <person name="Davenport K.W."/>
            <person name="Goodwin L.A."/>
            <person name="Kyrpides N."/>
            <person name="Tapia R."/>
            <person name="Pitluck S."/>
            <person name="Lucas S."/>
            <person name="Woyke T."/>
            <person name="Maupin-Furlow J.A."/>
        </authorList>
    </citation>
    <scope>NUCLEOTIDE SEQUENCE [LARGE SCALE GENOMIC DNA]</scope>
    <source>
        <strain evidence="2">ATCC 43099</strain>
        <strain evidence="4">ATCC 43099 / DSM 3394 / CCM 3739 / CIP 104546 / IAM 13178 / JCM 8861 / NBRC 102185 / NCIMB 2190 / MS3</strain>
    </source>
</reference>
<keyword evidence="1" id="KW-0472">Membrane</keyword>
<evidence type="ECO:0000313" key="3">
    <source>
        <dbReference type="EMBL" id="ELY28384.1"/>
    </source>
</evidence>
<dbReference type="EMBL" id="CP001932">
    <property type="protein sequence ID" value="ADD06891.1"/>
    <property type="molecule type" value="Genomic_DNA"/>
</dbReference>
<evidence type="ECO:0000313" key="4">
    <source>
        <dbReference type="Proteomes" id="UP000001879"/>
    </source>
</evidence>
<feature type="transmembrane region" description="Helical" evidence="1">
    <location>
        <begin position="40"/>
        <end position="61"/>
    </location>
</feature>
<dbReference type="KEGG" id="nmg:Nmag_3341"/>
<dbReference type="RefSeq" id="WP_004215875.1">
    <property type="nucleotide sequence ID" value="NC_013922.1"/>
</dbReference>
<organism evidence="2 4">
    <name type="scientific">Natrialba magadii (strain ATCC 43099 / DSM 3394 / CCM 3739 / CIP 104546 / IAM 13178 / JCM 8861 / NBRC 102185 / NCIMB 2190 / MS3)</name>
    <name type="common">Natronobacterium magadii</name>
    <dbReference type="NCBI Taxonomy" id="547559"/>
    <lineage>
        <taxon>Archaea</taxon>
        <taxon>Methanobacteriati</taxon>
        <taxon>Methanobacteriota</taxon>
        <taxon>Stenosarchaea group</taxon>
        <taxon>Halobacteria</taxon>
        <taxon>Halobacteriales</taxon>
        <taxon>Natrialbaceae</taxon>
        <taxon>Natrialba</taxon>
    </lineage>
</organism>
<keyword evidence="1" id="KW-0812">Transmembrane</keyword>
<evidence type="ECO:0000313" key="5">
    <source>
        <dbReference type="Proteomes" id="UP000011543"/>
    </source>
</evidence>
<accession>D3SSP6</accession>
<sequence length="74" mass="7757">MATRSLTIPGLLGALSIGVLAVLGVYGFVTGYLLESPGALFVPTIATLGLTVVVVGVLVVVGARSKRWRENPYW</sequence>
<evidence type="ECO:0000256" key="1">
    <source>
        <dbReference type="SAM" id="Phobius"/>
    </source>
</evidence>
<keyword evidence="4" id="KW-1185">Reference proteome</keyword>
<gene>
    <name evidence="2" type="ordered locus">Nmag_3341</name>
    <name evidence="3" type="ORF">C500_13522</name>
</gene>
<dbReference type="PATRIC" id="fig|547559.17.peg.2675"/>
<keyword evidence="1" id="KW-1133">Transmembrane helix</keyword>